<dbReference type="PATRIC" id="fig|33051.3.peg.623"/>
<gene>
    <name evidence="1" type="ORF">NS319_15620</name>
</gene>
<sequence>MRVLTGLLSIAAVLGGTGAIGRETASSAAPRLQIVADVDRCSHPRPPAESARSVYLLSYFKEHVHALHFAVSRDGYNFTDINNGKPVLPSRGIAEQKGIRDPHLTRGPDNAFYLVMTDLHIYAQEEGLRTTKWERPEKDYGWGNNRKMILMKSRDLIHWTHAEVDITRAFPAYRNAGIAWAPETIYDPVARRMMVYFTTRLGNGKNHLVYAYADPGFRRLTTSPKPLFRYPKTTASTVDADITRVGDTYRMLYVTDDKPGNLRQAVSERVNAGYVFDPAKVDPEAVPTEAPTLWRRHGTDTYVLMYDVYGARPNNMGFSETRDFRTFRDIGHFNDPGSPMKATNFTSPKHGSVTAITPEEADRLERYFAGD</sequence>
<dbReference type="SUPFAM" id="SSF75005">
    <property type="entry name" value="Arabinanase/levansucrase/invertase"/>
    <property type="match status" value="1"/>
</dbReference>
<dbReference type="PANTHER" id="PTHR43301:SF3">
    <property type="entry name" value="ARABINAN ENDO-1,5-ALPHA-L-ARABINOSIDASE A-RELATED"/>
    <property type="match status" value="1"/>
</dbReference>
<organism evidence="1 2">
    <name type="scientific">Sphingomonas sanguinis</name>
    <dbReference type="NCBI Taxonomy" id="33051"/>
    <lineage>
        <taxon>Bacteria</taxon>
        <taxon>Pseudomonadati</taxon>
        <taxon>Pseudomonadota</taxon>
        <taxon>Alphaproteobacteria</taxon>
        <taxon>Sphingomonadales</taxon>
        <taxon>Sphingomonadaceae</taxon>
        <taxon>Sphingomonas</taxon>
    </lineage>
</organism>
<dbReference type="RefSeq" id="WP_058734431.1">
    <property type="nucleotide sequence ID" value="NZ_LDTD01000130.1"/>
</dbReference>
<comment type="caution">
    <text evidence="1">The sequence shown here is derived from an EMBL/GenBank/DDBJ whole genome shotgun (WGS) entry which is preliminary data.</text>
</comment>
<dbReference type="AlphaFoldDB" id="A0A147HT67"/>
<name>A0A147HT67_9SPHN</name>
<evidence type="ECO:0000313" key="2">
    <source>
        <dbReference type="Proteomes" id="UP000072867"/>
    </source>
</evidence>
<evidence type="ECO:0000313" key="1">
    <source>
        <dbReference type="EMBL" id="KTT68058.1"/>
    </source>
</evidence>
<dbReference type="PANTHER" id="PTHR43301">
    <property type="entry name" value="ARABINAN ENDO-1,5-ALPHA-L-ARABINOSIDASE"/>
    <property type="match status" value="1"/>
</dbReference>
<dbReference type="STRING" id="33051.SB4_07235"/>
<protein>
    <submittedName>
        <fullName evidence="1">Beta-xylosidase</fullName>
    </submittedName>
</protein>
<accession>A0A147HT67</accession>
<dbReference type="InterPro" id="IPR023296">
    <property type="entry name" value="Glyco_hydro_beta-prop_sf"/>
</dbReference>
<reference evidence="1 2" key="1">
    <citation type="journal article" date="2016" name="Front. Microbiol.">
        <title>Genomic Resource of Rice Seed Associated Bacteria.</title>
        <authorList>
            <person name="Midha S."/>
            <person name="Bansal K."/>
            <person name="Sharma S."/>
            <person name="Kumar N."/>
            <person name="Patil P.P."/>
            <person name="Chaudhry V."/>
            <person name="Patil P.B."/>
        </authorList>
    </citation>
    <scope>NUCLEOTIDE SEQUENCE [LARGE SCALE GENOMIC DNA]</scope>
    <source>
        <strain evidence="1 2">NS319</strain>
    </source>
</reference>
<dbReference type="Proteomes" id="UP000072867">
    <property type="component" value="Unassembled WGS sequence"/>
</dbReference>
<dbReference type="InterPro" id="IPR050727">
    <property type="entry name" value="GH43_arabinanases"/>
</dbReference>
<dbReference type="EMBL" id="LDTD01000130">
    <property type="protein sequence ID" value="KTT68058.1"/>
    <property type="molecule type" value="Genomic_DNA"/>
</dbReference>
<proteinExistence type="predicted"/>
<dbReference type="Gene3D" id="2.115.10.20">
    <property type="entry name" value="Glycosyl hydrolase domain, family 43"/>
    <property type="match status" value="1"/>
</dbReference>
<dbReference type="CDD" id="cd08983">
    <property type="entry name" value="GH43_Bt3655-like"/>
    <property type="match status" value="1"/>
</dbReference>